<sequence>MHPHLISRSARRVLPVALATGSLVSVLTAAAPAEAAPSPAVTATPQVVCTSDKEGLASRLTKDITTALHGRRSTTAIALYDRTTGTKCTFNAAKKYDSASVVKVTVLGTLLRQAMDEHRHLTSREVRLSKAMITKSDNDATTSLWKQLGMTRIKRFLQLAGMTQTVPGTDGYWGLTQITATDELKLLSVLTSSNTVLTSNSRAYARDLMSQVVASQRWGVPAGAPSSVTVHVKNGWLPRSTHGWRVHSIGAFTGNGHDYAMAVLTHDNSTMDYGVATIQAVARAVHRDLNPGERADARYATTPPLPNTPDEVIPDDLPRRP</sequence>
<dbReference type="PANTHER" id="PTHR35333:SF3">
    <property type="entry name" value="BETA-LACTAMASE-TYPE TRANSPEPTIDASE FOLD CONTAINING PROTEIN"/>
    <property type="match status" value="1"/>
</dbReference>
<evidence type="ECO:0000256" key="2">
    <source>
        <dbReference type="SAM" id="SignalP"/>
    </source>
</evidence>
<evidence type="ECO:0000313" key="4">
    <source>
        <dbReference type="EMBL" id="GGO83830.1"/>
    </source>
</evidence>
<dbReference type="InterPro" id="IPR000871">
    <property type="entry name" value="Beta-lactam_class-A"/>
</dbReference>
<dbReference type="GO" id="GO:0030655">
    <property type="term" value="P:beta-lactam antibiotic catabolic process"/>
    <property type="evidence" value="ECO:0007669"/>
    <property type="project" value="InterPro"/>
</dbReference>
<evidence type="ECO:0000313" key="5">
    <source>
        <dbReference type="Proteomes" id="UP000641932"/>
    </source>
</evidence>
<protein>
    <recommendedName>
        <fullName evidence="3">Beta-lactamase class A catalytic domain-containing protein</fullName>
    </recommendedName>
</protein>
<dbReference type="AlphaFoldDB" id="A0A917ZIP6"/>
<dbReference type="GO" id="GO:0046677">
    <property type="term" value="P:response to antibiotic"/>
    <property type="evidence" value="ECO:0007669"/>
    <property type="project" value="InterPro"/>
</dbReference>
<accession>A0A917ZIP6</accession>
<evidence type="ECO:0000259" key="3">
    <source>
        <dbReference type="Pfam" id="PF13354"/>
    </source>
</evidence>
<dbReference type="Gene3D" id="3.40.710.10">
    <property type="entry name" value="DD-peptidase/beta-lactamase superfamily"/>
    <property type="match status" value="1"/>
</dbReference>
<reference evidence="4" key="2">
    <citation type="submission" date="2020-09" db="EMBL/GenBank/DDBJ databases">
        <authorList>
            <person name="Sun Q."/>
            <person name="Zhou Y."/>
        </authorList>
    </citation>
    <scope>NUCLEOTIDE SEQUENCE</scope>
    <source>
        <strain evidence="4">CGMCC 4.7201</strain>
    </source>
</reference>
<name>A0A917ZIP6_9ACTN</name>
<reference evidence="4" key="1">
    <citation type="journal article" date="2014" name="Int. J. Syst. Evol. Microbiol.">
        <title>Complete genome sequence of Corynebacterium casei LMG S-19264T (=DSM 44701T), isolated from a smear-ripened cheese.</title>
        <authorList>
            <consortium name="US DOE Joint Genome Institute (JGI-PGF)"/>
            <person name="Walter F."/>
            <person name="Albersmeier A."/>
            <person name="Kalinowski J."/>
            <person name="Ruckert C."/>
        </authorList>
    </citation>
    <scope>NUCLEOTIDE SEQUENCE</scope>
    <source>
        <strain evidence="4">CGMCC 4.7201</strain>
    </source>
</reference>
<dbReference type="InterPro" id="IPR012338">
    <property type="entry name" value="Beta-lactam/transpept-like"/>
</dbReference>
<dbReference type="Pfam" id="PF13354">
    <property type="entry name" value="Beta-lactamase2"/>
    <property type="match status" value="1"/>
</dbReference>
<dbReference type="PANTHER" id="PTHR35333">
    <property type="entry name" value="BETA-LACTAMASE"/>
    <property type="match status" value="1"/>
</dbReference>
<dbReference type="GO" id="GO:0008800">
    <property type="term" value="F:beta-lactamase activity"/>
    <property type="evidence" value="ECO:0007669"/>
    <property type="project" value="InterPro"/>
</dbReference>
<dbReference type="InterPro" id="IPR045155">
    <property type="entry name" value="Beta-lactam_cat"/>
</dbReference>
<dbReference type="RefSeq" id="WP_189130646.1">
    <property type="nucleotide sequence ID" value="NZ_BMMS01000005.1"/>
</dbReference>
<feature type="signal peptide" evidence="2">
    <location>
        <begin position="1"/>
        <end position="35"/>
    </location>
</feature>
<dbReference type="Proteomes" id="UP000641932">
    <property type="component" value="Unassembled WGS sequence"/>
</dbReference>
<feature type="region of interest" description="Disordered" evidence="1">
    <location>
        <begin position="292"/>
        <end position="321"/>
    </location>
</feature>
<comment type="caution">
    <text evidence="4">The sequence shown here is derived from an EMBL/GenBank/DDBJ whole genome shotgun (WGS) entry which is preliminary data.</text>
</comment>
<dbReference type="EMBL" id="BMMS01000005">
    <property type="protein sequence ID" value="GGO83830.1"/>
    <property type="molecule type" value="Genomic_DNA"/>
</dbReference>
<organism evidence="4 5">
    <name type="scientific">Wenjunlia tyrosinilytica</name>
    <dbReference type="NCBI Taxonomy" id="1544741"/>
    <lineage>
        <taxon>Bacteria</taxon>
        <taxon>Bacillati</taxon>
        <taxon>Actinomycetota</taxon>
        <taxon>Actinomycetes</taxon>
        <taxon>Kitasatosporales</taxon>
        <taxon>Streptomycetaceae</taxon>
        <taxon>Wenjunlia</taxon>
    </lineage>
</organism>
<keyword evidence="2" id="KW-0732">Signal</keyword>
<dbReference type="SUPFAM" id="SSF56601">
    <property type="entry name" value="beta-lactamase/transpeptidase-like"/>
    <property type="match status" value="1"/>
</dbReference>
<evidence type="ECO:0000256" key="1">
    <source>
        <dbReference type="SAM" id="MobiDB-lite"/>
    </source>
</evidence>
<proteinExistence type="predicted"/>
<keyword evidence="5" id="KW-1185">Reference proteome</keyword>
<gene>
    <name evidence="4" type="ORF">GCM10012280_13870</name>
</gene>
<feature type="chain" id="PRO_5037733889" description="Beta-lactamase class A catalytic domain-containing protein" evidence="2">
    <location>
        <begin position="36"/>
        <end position="321"/>
    </location>
</feature>
<feature type="domain" description="Beta-lactamase class A catalytic" evidence="3">
    <location>
        <begin position="128"/>
        <end position="265"/>
    </location>
</feature>